<reference evidence="2 3" key="1">
    <citation type="journal article" date="2019" name="Nat. Microbiol.">
        <title>Mediterranean grassland soil C-N compound turnover is dependent on rainfall and depth, and is mediated by genomically divergent microorganisms.</title>
        <authorList>
            <person name="Diamond S."/>
            <person name="Andeer P.F."/>
            <person name="Li Z."/>
            <person name="Crits-Christoph A."/>
            <person name="Burstein D."/>
            <person name="Anantharaman K."/>
            <person name="Lane K.R."/>
            <person name="Thomas B.C."/>
            <person name="Pan C."/>
            <person name="Northen T.R."/>
            <person name="Banfield J.F."/>
        </authorList>
    </citation>
    <scope>NUCLEOTIDE SEQUENCE [LARGE SCALE GENOMIC DNA]</scope>
    <source>
        <strain evidence="2">WS_3</strain>
    </source>
</reference>
<feature type="transmembrane region" description="Helical" evidence="1">
    <location>
        <begin position="76"/>
        <end position="101"/>
    </location>
</feature>
<dbReference type="Proteomes" id="UP000320184">
    <property type="component" value="Unassembled WGS sequence"/>
</dbReference>
<protein>
    <submittedName>
        <fullName evidence="2">Uncharacterized protein</fullName>
    </submittedName>
</protein>
<evidence type="ECO:0000256" key="1">
    <source>
        <dbReference type="SAM" id="Phobius"/>
    </source>
</evidence>
<dbReference type="EMBL" id="VBOT01000179">
    <property type="protein sequence ID" value="TMQ47521.1"/>
    <property type="molecule type" value="Genomic_DNA"/>
</dbReference>
<accession>A0A538S835</accession>
<name>A0A538S835_UNCEI</name>
<comment type="caution">
    <text evidence="2">The sequence shown here is derived from an EMBL/GenBank/DDBJ whole genome shotgun (WGS) entry which is preliminary data.</text>
</comment>
<keyword evidence="1" id="KW-1133">Transmembrane helix</keyword>
<keyword evidence="1" id="KW-0472">Membrane</keyword>
<organism evidence="2 3">
    <name type="scientific">Eiseniibacteriota bacterium</name>
    <dbReference type="NCBI Taxonomy" id="2212470"/>
    <lineage>
        <taxon>Bacteria</taxon>
        <taxon>Candidatus Eiseniibacteriota</taxon>
    </lineage>
</organism>
<feature type="transmembrane region" description="Helical" evidence="1">
    <location>
        <begin position="7"/>
        <end position="30"/>
    </location>
</feature>
<dbReference type="AlphaFoldDB" id="A0A538S835"/>
<keyword evidence="1" id="KW-0812">Transmembrane</keyword>
<proteinExistence type="predicted"/>
<sequence>MNRAGAVASYLWVSSLLYQLAGLGLIALAVMETTARGERPDAGITFVIFGAVACLAVAWLGEVVSSLLERRRFRTWIVGTCVGLCSFAPPLALIGLLGAIAR</sequence>
<evidence type="ECO:0000313" key="2">
    <source>
        <dbReference type="EMBL" id="TMQ47521.1"/>
    </source>
</evidence>
<gene>
    <name evidence="2" type="ORF">E6K73_13540</name>
</gene>
<feature type="transmembrane region" description="Helical" evidence="1">
    <location>
        <begin position="42"/>
        <end position="64"/>
    </location>
</feature>
<evidence type="ECO:0000313" key="3">
    <source>
        <dbReference type="Proteomes" id="UP000320184"/>
    </source>
</evidence>